<reference evidence="1" key="1">
    <citation type="journal article" date="2023" name="Mol. Phylogenet. Evol.">
        <title>Genome-scale phylogeny and comparative genomics of the fungal order Sordariales.</title>
        <authorList>
            <person name="Hensen N."/>
            <person name="Bonometti L."/>
            <person name="Westerberg I."/>
            <person name="Brannstrom I.O."/>
            <person name="Guillou S."/>
            <person name="Cros-Aarteil S."/>
            <person name="Calhoun S."/>
            <person name="Haridas S."/>
            <person name="Kuo A."/>
            <person name="Mondo S."/>
            <person name="Pangilinan J."/>
            <person name="Riley R."/>
            <person name="LaButti K."/>
            <person name="Andreopoulos B."/>
            <person name="Lipzen A."/>
            <person name="Chen C."/>
            <person name="Yan M."/>
            <person name="Daum C."/>
            <person name="Ng V."/>
            <person name="Clum A."/>
            <person name="Steindorff A."/>
            <person name="Ohm R.A."/>
            <person name="Martin F."/>
            <person name="Silar P."/>
            <person name="Natvig D.O."/>
            <person name="Lalanne C."/>
            <person name="Gautier V."/>
            <person name="Ament-Velasquez S.L."/>
            <person name="Kruys A."/>
            <person name="Hutchinson M.I."/>
            <person name="Powell A.J."/>
            <person name="Barry K."/>
            <person name="Miller A.N."/>
            <person name="Grigoriev I.V."/>
            <person name="Debuchy R."/>
            <person name="Gladieux P."/>
            <person name="Hiltunen Thoren M."/>
            <person name="Johannesson H."/>
        </authorList>
    </citation>
    <scope>NUCLEOTIDE SEQUENCE</scope>
    <source>
        <strain evidence="1">CBS 333.67</strain>
    </source>
</reference>
<protein>
    <submittedName>
        <fullName evidence="1">Uncharacterized protein</fullName>
    </submittedName>
</protein>
<dbReference type="SUPFAM" id="SSF52047">
    <property type="entry name" value="RNI-like"/>
    <property type="match status" value="1"/>
</dbReference>
<keyword evidence="2" id="KW-1185">Reference proteome</keyword>
<accession>A0AAJ0GXB6</accession>
<dbReference type="GeneID" id="87887475"/>
<dbReference type="RefSeq" id="XP_062723607.1">
    <property type="nucleotide sequence ID" value="XM_062868646.1"/>
</dbReference>
<dbReference type="AlphaFoldDB" id="A0AAJ0GXB6"/>
<dbReference type="Proteomes" id="UP001273166">
    <property type="component" value="Unassembled WGS sequence"/>
</dbReference>
<name>A0AAJ0GXB6_9PEZI</name>
<evidence type="ECO:0000313" key="1">
    <source>
        <dbReference type="EMBL" id="KAK3307827.1"/>
    </source>
</evidence>
<gene>
    <name evidence="1" type="ORF">B0T15DRAFT_522714</name>
</gene>
<organism evidence="1 2">
    <name type="scientific">Chaetomium strumarium</name>
    <dbReference type="NCBI Taxonomy" id="1170767"/>
    <lineage>
        <taxon>Eukaryota</taxon>
        <taxon>Fungi</taxon>
        <taxon>Dikarya</taxon>
        <taxon>Ascomycota</taxon>
        <taxon>Pezizomycotina</taxon>
        <taxon>Sordariomycetes</taxon>
        <taxon>Sordariomycetidae</taxon>
        <taxon>Sordariales</taxon>
        <taxon>Chaetomiaceae</taxon>
        <taxon>Chaetomium</taxon>
    </lineage>
</organism>
<proteinExistence type="predicted"/>
<evidence type="ECO:0000313" key="2">
    <source>
        <dbReference type="Proteomes" id="UP001273166"/>
    </source>
</evidence>
<sequence length="293" mass="33311">MATPTGHKGLIDLPVDALVQAAPNLHCLCLGSTEYDASRLSFPTAPLINLRRLFFDVSCNLHSTLLTEIVSNAPKLEFLALHWAGFTRMYEMRFHSGEAVVRCTTGVWDVIQTCRDSLRELRVHISDYIKSKVPEERDSPRDFRRLEVLKLNDHALSALYDAWKKKNRYTGEPDSFLSSILPPMIREVTFWDLKGLAMRAAMQSFARVAAFGPFRYLEKVTVAPSEAKYGPNSPWYNWRTWADVEAELEENFTKAGASFELVKSDQVIIWGWDFRLDPVLYLARSGLSLSGCL</sequence>
<comment type="caution">
    <text evidence="1">The sequence shown here is derived from an EMBL/GenBank/DDBJ whole genome shotgun (WGS) entry which is preliminary data.</text>
</comment>
<dbReference type="EMBL" id="JAUDZG010000002">
    <property type="protein sequence ID" value="KAK3307827.1"/>
    <property type="molecule type" value="Genomic_DNA"/>
</dbReference>
<reference evidence="1" key="2">
    <citation type="submission" date="2023-06" db="EMBL/GenBank/DDBJ databases">
        <authorList>
            <consortium name="Lawrence Berkeley National Laboratory"/>
            <person name="Mondo S.J."/>
            <person name="Hensen N."/>
            <person name="Bonometti L."/>
            <person name="Westerberg I."/>
            <person name="Brannstrom I.O."/>
            <person name="Guillou S."/>
            <person name="Cros-Aarteil S."/>
            <person name="Calhoun S."/>
            <person name="Haridas S."/>
            <person name="Kuo A."/>
            <person name="Pangilinan J."/>
            <person name="Riley R."/>
            <person name="Labutti K."/>
            <person name="Andreopoulos B."/>
            <person name="Lipzen A."/>
            <person name="Chen C."/>
            <person name="Yanf M."/>
            <person name="Daum C."/>
            <person name="Ng V."/>
            <person name="Clum A."/>
            <person name="Steindorff A."/>
            <person name="Ohm R."/>
            <person name="Martin F."/>
            <person name="Silar P."/>
            <person name="Natvig D."/>
            <person name="Lalanne C."/>
            <person name="Gautier V."/>
            <person name="Ament-Velasquez S.L."/>
            <person name="Kruys A."/>
            <person name="Hutchinson M.I."/>
            <person name="Powell A.J."/>
            <person name="Barry K."/>
            <person name="Miller A.N."/>
            <person name="Grigoriev I.V."/>
            <person name="Debuchy R."/>
            <person name="Gladieux P."/>
            <person name="Thoren M.H."/>
            <person name="Johannesson H."/>
        </authorList>
    </citation>
    <scope>NUCLEOTIDE SEQUENCE</scope>
    <source>
        <strain evidence="1">CBS 333.67</strain>
    </source>
</reference>